<evidence type="ECO:0000256" key="5">
    <source>
        <dbReference type="ARBA" id="ARBA00022692"/>
    </source>
</evidence>
<evidence type="ECO:0000256" key="4">
    <source>
        <dbReference type="ARBA" id="ARBA00022475"/>
    </source>
</evidence>
<evidence type="ECO:0000256" key="2">
    <source>
        <dbReference type="ARBA" id="ARBA00006742"/>
    </source>
</evidence>
<accession>A0A919U4B6</accession>
<evidence type="ECO:0008006" key="13">
    <source>
        <dbReference type="Google" id="ProtNLM"/>
    </source>
</evidence>
<organism evidence="11 12">
    <name type="scientific">Cellulomonas pakistanensis</name>
    <dbReference type="NCBI Taxonomy" id="992287"/>
    <lineage>
        <taxon>Bacteria</taxon>
        <taxon>Bacillati</taxon>
        <taxon>Actinomycetota</taxon>
        <taxon>Actinomycetes</taxon>
        <taxon>Micrococcales</taxon>
        <taxon>Cellulomonadaceae</taxon>
        <taxon>Cellulomonas</taxon>
    </lineage>
</organism>
<keyword evidence="5" id="KW-0812">Transmembrane</keyword>
<evidence type="ECO:0000256" key="3">
    <source>
        <dbReference type="ARBA" id="ARBA00022448"/>
    </source>
</evidence>
<comment type="subcellular location">
    <subcellularLocation>
        <location evidence="1">Cell membrane</location>
        <topology evidence="1">Single-pass membrane protein</topology>
    </subcellularLocation>
</comment>
<dbReference type="EMBL" id="BONO01000041">
    <property type="protein sequence ID" value="GIG38198.1"/>
    <property type="molecule type" value="Genomic_DNA"/>
</dbReference>
<dbReference type="InterPro" id="IPR003849">
    <property type="entry name" value="Preprotein_translocase_YajC"/>
</dbReference>
<comment type="similarity">
    <text evidence="2">Belongs to the YajC family.</text>
</comment>
<dbReference type="SMART" id="SM01323">
    <property type="entry name" value="YajC"/>
    <property type="match status" value="1"/>
</dbReference>
<keyword evidence="4" id="KW-1003">Cell membrane</keyword>
<dbReference type="RefSeq" id="WP_203670266.1">
    <property type="nucleotide sequence ID" value="NZ_BONO01000041.1"/>
</dbReference>
<evidence type="ECO:0000256" key="7">
    <source>
        <dbReference type="ARBA" id="ARBA00022989"/>
    </source>
</evidence>
<dbReference type="Pfam" id="PF02699">
    <property type="entry name" value="YajC"/>
    <property type="match status" value="1"/>
</dbReference>
<gene>
    <name evidence="11" type="ORF">Cpa01nite_35790</name>
</gene>
<dbReference type="PANTHER" id="PTHR33909">
    <property type="entry name" value="SEC TRANSLOCON ACCESSORY COMPLEX SUBUNIT YAJC"/>
    <property type="match status" value="1"/>
</dbReference>
<keyword evidence="6" id="KW-0653">Protein transport</keyword>
<feature type="compositionally biased region" description="Acidic residues" evidence="10">
    <location>
        <begin position="87"/>
        <end position="103"/>
    </location>
</feature>
<keyword evidence="12" id="KW-1185">Reference proteome</keyword>
<dbReference type="AlphaFoldDB" id="A0A919U4B6"/>
<dbReference type="GO" id="GO:0005886">
    <property type="term" value="C:plasma membrane"/>
    <property type="evidence" value="ECO:0007669"/>
    <property type="project" value="UniProtKB-SubCell"/>
</dbReference>
<keyword evidence="8" id="KW-0811">Translocation</keyword>
<dbReference type="GO" id="GO:0015031">
    <property type="term" value="P:protein transport"/>
    <property type="evidence" value="ECO:0007669"/>
    <property type="project" value="UniProtKB-KW"/>
</dbReference>
<evidence type="ECO:0000313" key="11">
    <source>
        <dbReference type="EMBL" id="GIG38198.1"/>
    </source>
</evidence>
<dbReference type="Proteomes" id="UP000642125">
    <property type="component" value="Unassembled WGS sequence"/>
</dbReference>
<sequence length="140" mass="15460">MDFTFLIILAIGAAALFLMSSRQRKMQREQLSFRDNLQPGQRVMTGSGMYGYVVVVEGDEVTLEDIPGGSQTVWIKAAIARLVEPPVVDEDETDEVADDDAEWRDEPGAVPPGRIDVPDDLSSLQPPRDDEGPDTKKTQQ</sequence>
<keyword evidence="3" id="KW-0813">Transport</keyword>
<comment type="caution">
    <text evidence="11">The sequence shown here is derived from an EMBL/GenBank/DDBJ whole genome shotgun (WGS) entry which is preliminary data.</text>
</comment>
<proteinExistence type="inferred from homology"/>
<feature type="compositionally biased region" description="Basic and acidic residues" evidence="10">
    <location>
        <begin position="127"/>
        <end position="140"/>
    </location>
</feature>
<evidence type="ECO:0000256" key="9">
    <source>
        <dbReference type="ARBA" id="ARBA00023136"/>
    </source>
</evidence>
<dbReference type="PANTHER" id="PTHR33909:SF1">
    <property type="entry name" value="SEC TRANSLOCON ACCESSORY COMPLEX SUBUNIT YAJC"/>
    <property type="match status" value="1"/>
</dbReference>
<keyword evidence="7" id="KW-1133">Transmembrane helix</keyword>
<evidence type="ECO:0000256" key="1">
    <source>
        <dbReference type="ARBA" id="ARBA00004162"/>
    </source>
</evidence>
<evidence type="ECO:0000313" key="12">
    <source>
        <dbReference type="Proteomes" id="UP000642125"/>
    </source>
</evidence>
<evidence type="ECO:0000256" key="10">
    <source>
        <dbReference type="SAM" id="MobiDB-lite"/>
    </source>
</evidence>
<reference evidence="11" key="1">
    <citation type="submission" date="2021-01" db="EMBL/GenBank/DDBJ databases">
        <title>Whole genome shotgun sequence of Cellulomonas pakistanensis NBRC 110800.</title>
        <authorList>
            <person name="Komaki H."/>
            <person name="Tamura T."/>
        </authorList>
    </citation>
    <scope>NUCLEOTIDE SEQUENCE</scope>
    <source>
        <strain evidence="11">NBRC 110800</strain>
    </source>
</reference>
<name>A0A919U4B6_9CELL</name>
<keyword evidence="9" id="KW-0472">Membrane</keyword>
<feature type="region of interest" description="Disordered" evidence="10">
    <location>
        <begin position="86"/>
        <end position="140"/>
    </location>
</feature>
<protein>
    <recommendedName>
        <fullName evidence="13">Preprotein translocase subunit YajC</fullName>
    </recommendedName>
</protein>
<evidence type="ECO:0000256" key="6">
    <source>
        <dbReference type="ARBA" id="ARBA00022927"/>
    </source>
</evidence>
<dbReference type="NCBIfam" id="TIGR00739">
    <property type="entry name" value="yajC"/>
    <property type="match status" value="1"/>
</dbReference>
<evidence type="ECO:0000256" key="8">
    <source>
        <dbReference type="ARBA" id="ARBA00023010"/>
    </source>
</evidence>